<dbReference type="GO" id="GO:0030638">
    <property type="term" value="P:polyketide metabolic process"/>
    <property type="evidence" value="ECO:0007669"/>
    <property type="project" value="InterPro"/>
</dbReference>
<dbReference type="RefSeq" id="WP_166397562.1">
    <property type="nucleotide sequence ID" value="NZ_CP045121.1"/>
</dbReference>
<dbReference type="InterPro" id="IPR009959">
    <property type="entry name" value="Cyclase_SnoaL-like"/>
</dbReference>
<dbReference type="EMBL" id="CP045121">
    <property type="protein sequence ID" value="QIN79887.1"/>
    <property type="molecule type" value="Genomic_DNA"/>
</dbReference>
<feature type="transmembrane region" description="Helical" evidence="1">
    <location>
        <begin position="142"/>
        <end position="163"/>
    </location>
</feature>
<keyword evidence="3" id="KW-1185">Reference proteome</keyword>
<evidence type="ECO:0000256" key="1">
    <source>
        <dbReference type="SAM" id="Phobius"/>
    </source>
</evidence>
<dbReference type="Gene3D" id="3.10.450.50">
    <property type="match status" value="1"/>
</dbReference>
<dbReference type="AlphaFoldDB" id="A0A6G8Q0N5"/>
<sequence>MRKVLERWFAGVSYALSSSRWLRWGGRALVAGGLLGVAAQVFFVLLFGVFPLSSFALASNMLEIVYLLRGVVVPLVLAVGLVGLYALTAGRPGRLGRWASVGLGLVLASAVVLVGMNAYETLVAPRYIAYSPDQGIPLTRTVLLWAGWGWPAGAVLLGVGTLGVRGLGIWRPLPLALGLLSTPLAYRIFLHAVTSGNPEGGVRGISRVLLDAQPMLLNLGWVLLGYVLLRAKGAEPVVQRNQRLARRLYEEAWGRGQLGVLDEIAAPGVVDHYHGQRGRENLKRSVAGLRASFPDLRFSLEEQEAEEDRVTTRWTASGTDEGGVLWYPPTGRAATFSGVFTDRFEDGRLVEHWGESDTPGLLRRLGLPPKG</sequence>
<name>A0A6G8Q0N5_9ACTN</name>
<protein>
    <recommendedName>
        <fullName evidence="4">Ester cyclase</fullName>
    </recommendedName>
</protein>
<feature type="transmembrane region" description="Helical" evidence="1">
    <location>
        <begin position="28"/>
        <end position="52"/>
    </location>
</feature>
<feature type="transmembrane region" description="Helical" evidence="1">
    <location>
        <begin position="64"/>
        <end position="87"/>
    </location>
</feature>
<dbReference type="KEGG" id="rmar:GBA65_16650"/>
<dbReference type="PANTHER" id="PTHR38436">
    <property type="entry name" value="POLYKETIDE CYCLASE SNOAL-LIKE DOMAIN"/>
    <property type="match status" value="1"/>
</dbReference>
<dbReference type="SUPFAM" id="SSF54427">
    <property type="entry name" value="NTF2-like"/>
    <property type="match status" value="1"/>
</dbReference>
<accession>A0A6G8Q0N5</accession>
<feature type="transmembrane region" description="Helical" evidence="1">
    <location>
        <begin position="99"/>
        <end position="122"/>
    </location>
</feature>
<reference evidence="2 3" key="1">
    <citation type="submission" date="2019-10" db="EMBL/GenBank/DDBJ databases">
        <title>Rubrobacter sp nov SCSIO 52915 isolated from a deep-sea sediment in the South China Sea.</title>
        <authorList>
            <person name="Chen R.W."/>
        </authorList>
    </citation>
    <scope>NUCLEOTIDE SEQUENCE [LARGE SCALE GENOMIC DNA]</scope>
    <source>
        <strain evidence="2 3">SCSIO 52915</strain>
    </source>
</reference>
<dbReference type="Proteomes" id="UP000502706">
    <property type="component" value="Chromosome"/>
</dbReference>
<proteinExistence type="predicted"/>
<keyword evidence="1" id="KW-0472">Membrane</keyword>
<dbReference type="PANTHER" id="PTHR38436:SF1">
    <property type="entry name" value="ESTER CYCLASE"/>
    <property type="match status" value="1"/>
</dbReference>
<keyword evidence="1" id="KW-0812">Transmembrane</keyword>
<keyword evidence="1" id="KW-1133">Transmembrane helix</keyword>
<dbReference type="InterPro" id="IPR032710">
    <property type="entry name" value="NTF2-like_dom_sf"/>
</dbReference>
<organism evidence="2 3">
    <name type="scientific">Rubrobacter marinus</name>
    <dbReference type="NCBI Taxonomy" id="2653852"/>
    <lineage>
        <taxon>Bacteria</taxon>
        <taxon>Bacillati</taxon>
        <taxon>Actinomycetota</taxon>
        <taxon>Rubrobacteria</taxon>
        <taxon>Rubrobacterales</taxon>
        <taxon>Rubrobacteraceae</taxon>
        <taxon>Rubrobacter</taxon>
    </lineage>
</organism>
<dbReference type="Pfam" id="PF07366">
    <property type="entry name" value="SnoaL"/>
    <property type="match status" value="1"/>
</dbReference>
<evidence type="ECO:0008006" key="4">
    <source>
        <dbReference type="Google" id="ProtNLM"/>
    </source>
</evidence>
<evidence type="ECO:0000313" key="2">
    <source>
        <dbReference type="EMBL" id="QIN79887.1"/>
    </source>
</evidence>
<evidence type="ECO:0000313" key="3">
    <source>
        <dbReference type="Proteomes" id="UP000502706"/>
    </source>
</evidence>
<gene>
    <name evidence="2" type="ORF">GBA65_16650</name>
</gene>